<feature type="compositionally biased region" description="Basic and acidic residues" evidence="16">
    <location>
        <begin position="609"/>
        <end position="621"/>
    </location>
</feature>
<dbReference type="InterPro" id="IPR001965">
    <property type="entry name" value="Znf_PHD"/>
</dbReference>
<evidence type="ECO:0000259" key="17">
    <source>
        <dbReference type="PROSITE" id="PS50014"/>
    </source>
</evidence>
<evidence type="ECO:0000256" key="13">
    <source>
        <dbReference type="PROSITE-ProRule" id="PRU00146"/>
    </source>
</evidence>
<dbReference type="PANTHER" id="PTHR46510">
    <property type="entry name" value="BROMODOMAIN ADJACENT TO ZINC FINGER DOMAIN PROTEIN 1A"/>
    <property type="match status" value="1"/>
</dbReference>
<dbReference type="GO" id="GO:0031445">
    <property type="term" value="P:regulation of heterochromatin formation"/>
    <property type="evidence" value="ECO:0007669"/>
    <property type="project" value="TreeGrafter"/>
</dbReference>
<evidence type="ECO:0000256" key="7">
    <source>
        <dbReference type="ARBA" id="ARBA00023054"/>
    </source>
</evidence>
<dbReference type="EMBL" id="KQ982482">
    <property type="protein sequence ID" value="KYQ55971.1"/>
    <property type="molecule type" value="Genomic_DNA"/>
</dbReference>
<evidence type="ECO:0000256" key="4">
    <source>
        <dbReference type="ARBA" id="ARBA00022771"/>
    </source>
</evidence>
<dbReference type="STRING" id="64791.A0A151X6G2"/>
<dbReference type="InterPro" id="IPR013136">
    <property type="entry name" value="WSTF_Acf1_Cbp146"/>
</dbReference>
<feature type="compositionally biased region" description="Basic and acidic residues" evidence="16">
    <location>
        <begin position="1215"/>
        <end position="1225"/>
    </location>
</feature>
<dbReference type="SMART" id="SM00297">
    <property type="entry name" value="BROMO"/>
    <property type="match status" value="1"/>
</dbReference>
<dbReference type="Pfam" id="PF10537">
    <property type="entry name" value="WAC_Acf1_DNA_bd"/>
    <property type="match status" value="1"/>
</dbReference>
<feature type="coiled-coil region" evidence="15">
    <location>
        <begin position="303"/>
        <end position="330"/>
    </location>
</feature>
<evidence type="ECO:0000256" key="10">
    <source>
        <dbReference type="ARBA" id="ARBA00023242"/>
    </source>
</evidence>
<evidence type="ECO:0000256" key="3">
    <source>
        <dbReference type="ARBA" id="ARBA00022723"/>
    </source>
</evidence>
<keyword evidence="4 13" id="KW-0863">Zinc-finger</keyword>
<keyword evidence="22" id="KW-1185">Reference proteome</keyword>
<dbReference type="SUPFAM" id="SSF57903">
    <property type="entry name" value="FYVE/PHD zinc finger"/>
    <property type="match status" value="2"/>
</dbReference>
<dbReference type="InterPro" id="IPR019787">
    <property type="entry name" value="Znf_PHD-finger"/>
</dbReference>
<dbReference type="Pfam" id="PF00628">
    <property type="entry name" value="PHD"/>
    <property type="match status" value="2"/>
</dbReference>
<evidence type="ECO:0000256" key="5">
    <source>
        <dbReference type="ARBA" id="ARBA00022833"/>
    </source>
</evidence>
<feature type="domain" description="Bromo" evidence="17">
    <location>
        <begin position="1242"/>
        <end position="1312"/>
    </location>
</feature>
<proteinExistence type="predicted"/>
<dbReference type="Pfam" id="PF15613">
    <property type="entry name" value="WSD"/>
    <property type="match status" value="1"/>
</dbReference>
<evidence type="ECO:0000256" key="15">
    <source>
        <dbReference type="SAM" id="Coils"/>
    </source>
</evidence>
<dbReference type="Proteomes" id="UP000075809">
    <property type="component" value="Unassembled WGS sequence"/>
</dbReference>
<evidence type="ECO:0000313" key="21">
    <source>
        <dbReference type="EMBL" id="KYQ55971.1"/>
    </source>
</evidence>
<dbReference type="InterPro" id="IPR019786">
    <property type="entry name" value="Zinc_finger_PHD-type_CS"/>
</dbReference>
<feature type="region of interest" description="Disordered" evidence="16">
    <location>
        <begin position="609"/>
        <end position="639"/>
    </location>
</feature>
<feature type="region of interest" description="Disordered" evidence="16">
    <location>
        <begin position="1352"/>
        <end position="1377"/>
    </location>
</feature>
<dbReference type="InterPro" id="IPR028941">
    <property type="entry name" value="WHIM2_dom"/>
</dbReference>
<evidence type="ECO:0000256" key="2">
    <source>
        <dbReference type="ARBA" id="ARBA00022553"/>
    </source>
</evidence>
<organism evidence="21 22">
    <name type="scientific">Mycetomoellerius zeteki</name>
    <dbReference type="NCBI Taxonomy" id="64791"/>
    <lineage>
        <taxon>Eukaryota</taxon>
        <taxon>Metazoa</taxon>
        <taxon>Ecdysozoa</taxon>
        <taxon>Arthropoda</taxon>
        <taxon>Hexapoda</taxon>
        <taxon>Insecta</taxon>
        <taxon>Pterygota</taxon>
        <taxon>Neoptera</taxon>
        <taxon>Endopterygota</taxon>
        <taxon>Hymenoptera</taxon>
        <taxon>Apocrita</taxon>
        <taxon>Aculeata</taxon>
        <taxon>Formicoidea</taxon>
        <taxon>Formicidae</taxon>
        <taxon>Myrmicinae</taxon>
        <taxon>Mycetomoellerius</taxon>
    </lineage>
</organism>
<evidence type="ECO:0000256" key="16">
    <source>
        <dbReference type="SAM" id="MobiDB-lite"/>
    </source>
</evidence>
<dbReference type="InterPro" id="IPR013083">
    <property type="entry name" value="Znf_RING/FYVE/PHD"/>
</dbReference>
<comment type="subcellular location">
    <subcellularLocation>
        <location evidence="1 14">Nucleus</location>
    </subcellularLocation>
</comment>
<feature type="domain" description="PHD-type" evidence="18">
    <location>
        <begin position="1105"/>
        <end position="1152"/>
    </location>
</feature>
<dbReference type="GO" id="GO:0006338">
    <property type="term" value="P:chromatin remodeling"/>
    <property type="evidence" value="ECO:0007669"/>
    <property type="project" value="InterPro"/>
</dbReference>
<evidence type="ECO:0000259" key="19">
    <source>
        <dbReference type="PROSITE" id="PS50827"/>
    </source>
</evidence>
<feature type="region of interest" description="Disordered" evidence="16">
    <location>
        <begin position="1192"/>
        <end position="1225"/>
    </location>
</feature>
<dbReference type="InterPro" id="IPR018501">
    <property type="entry name" value="DDT_dom"/>
</dbReference>
<dbReference type="GO" id="GO:0006355">
    <property type="term" value="P:regulation of DNA-templated transcription"/>
    <property type="evidence" value="ECO:0007669"/>
    <property type="project" value="TreeGrafter"/>
</dbReference>
<dbReference type="PROSITE" id="PS50827">
    <property type="entry name" value="DDT"/>
    <property type="match status" value="1"/>
</dbReference>
<keyword evidence="10 14" id="KW-0539">Nucleus</keyword>
<keyword evidence="6" id="KW-0805">Transcription regulation</keyword>
<dbReference type="InterPro" id="IPR011011">
    <property type="entry name" value="Znf_FYVE_PHD"/>
</dbReference>
<evidence type="ECO:0000256" key="8">
    <source>
        <dbReference type="ARBA" id="ARBA00023117"/>
    </source>
</evidence>
<dbReference type="PRINTS" id="PR00503">
    <property type="entry name" value="BROMODOMAIN"/>
</dbReference>
<dbReference type="Gene3D" id="3.30.40.10">
    <property type="entry name" value="Zinc/RING finger domain, C3HC4 (zinc finger)"/>
    <property type="match status" value="2"/>
</dbReference>
<dbReference type="InterPro" id="IPR047171">
    <property type="entry name" value="BAZ1A"/>
</dbReference>
<dbReference type="GO" id="GO:0000228">
    <property type="term" value="C:nuclear chromosome"/>
    <property type="evidence" value="ECO:0007669"/>
    <property type="project" value="TreeGrafter"/>
</dbReference>
<dbReference type="GO" id="GO:0008623">
    <property type="term" value="C:CHRAC"/>
    <property type="evidence" value="ECO:0007669"/>
    <property type="project" value="TreeGrafter"/>
</dbReference>
<evidence type="ECO:0000256" key="11">
    <source>
        <dbReference type="ARBA" id="ARBA00068253"/>
    </source>
</evidence>
<dbReference type="SUPFAM" id="SSF47370">
    <property type="entry name" value="Bromodomain"/>
    <property type="match status" value="1"/>
</dbReference>
<dbReference type="Pfam" id="PF00439">
    <property type="entry name" value="Bromodomain"/>
    <property type="match status" value="1"/>
</dbReference>
<keyword evidence="9" id="KW-0804">Transcription</keyword>
<dbReference type="PROSITE" id="PS51136">
    <property type="entry name" value="WAC"/>
    <property type="match status" value="1"/>
</dbReference>
<evidence type="ECO:0000313" key="22">
    <source>
        <dbReference type="Proteomes" id="UP000075809"/>
    </source>
</evidence>
<keyword evidence="8 12" id="KW-0103">Bromodomain</keyword>
<sequence length="1377" mass="160093">MPLLRKQPFQRLHVSSDFRDDDEVYHCEVTNEIFKNYNEFCERIILCNSLIWSCSITGKTNMTFEEALQCEENAKKSLKEFPMELRIPILYLASKTNRSSFNEMIEDVYQFARDRYFVGEMVEASFTEDAWCNCHILQVIVPTEQQVKAYMNENGSLQEHYYHPPAKLFRYEVEQLDSGDSDISQIMIVEASQVRRRKQHYSRDRNKIFLRQLSEQNDSGIWIVKESVLEKYGIGKVRFDTIFAGTLPDFTVRIKKSVKQKQESIDKFLTSNVSKSKMEKVDPLKKMNDTSVKKYRKPRMNGKFKEELKAKALEEKAKRKEERALKSEHKKERKQKLAALAAYMKRWNKPREDLECEDLSPIPEPIVIKCNIPNEKFGDFVMISEFLEFFNEELEVPVYFSGGFNLELLEKALLTKEASGPWSDLLQLLLSNIFKYQAGEDNEIDAQASTLLDDINAYEDASSMAKAIKLATMASRWCPTYQGCKLSELTLDHVTLSEILRQHLLSSGGRISEAASKWRYSQKGGYTNFDEPALLLRLHEGYLLRLLGHRNVCELELDDKIKVVICLINQLLTFASIRDVIEERYDKLHQARRELKLFLLAEQKKEKEEKEKMREREKEGKLEEEEPKPKKITRGNYEEEKKKEEYENKLKELQQASRDDKMMIYLGADRAHRRYWRFISIPGLFVENDERWPGNCLAEGDKDCPVHCKRSPIKWSFYGNQKDIQALIDSLSTRGVRESELRNNLLQEMDNLLLVIDECPKHRLNPEVFSDSNKGQVSKAVKKNKYENANLNFPSDMPIDDVMELTLRDHILDFEDKINAGCLGCLKIIDRIVWRDAINKRSYDKQCDKLMCAGSEIDIDAPPNALLDKIKNESKHSRPGTPDSEVGSISIKTYKDPGMYLGLPGDDEMMLDQRQQATIKQLACSILQLSHAIEQRYLQRPLGPDQKDKKWSGEEARERWEQSLIASTNWSQLFVHLSTLHNSVAWDRSALNAQCRICRRRRDAENMLLCDGCNRGHHLYCLKPKLTAVPAGDWFCTACRPPEIKPKEKTQKRKRFEDEIEEETMLTKETRQNRAKRIPYSDDEGDQEGDDEDDESEKDINIRLENLCASCKNGGKLIACDTCPNRFHLECVEPPLSRAPRGRWSCIKCKDKKKNTIKVRGCERERNKERLCAAAARSRIHGFAKSLLTTESTDWDDSSTSDDTEPRQTRRATKRAAEIEQGDKNSIKGSMSRLQELLAEIWHHRDSWPFLSPVRKDEVPDYHDIISNPMDFGTIKYKLGNGDYESLDKFFSDCQLVFENCGLYNKEHSTVYNYVYSAGMRLRKYFEKRCKELGLNFDDGFFQEETRKIKRPRLSSDVEENGASESDDDEREVQKKR</sequence>
<dbReference type="PANTHER" id="PTHR46510:SF1">
    <property type="entry name" value="BROMODOMAIN ADJACENT TO ZINC FINGER DOMAIN PROTEIN 1A"/>
    <property type="match status" value="1"/>
</dbReference>
<evidence type="ECO:0000256" key="14">
    <source>
        <dbReference type="PROSITE-ProRule" id="PRU00475"/>
    </source>
</evidence>
<dbReference type="PROSITE" id="PS50016">
    <property type="entry name" value="ZF_PHD_2"/>
    <property type="match status" value="2"/>
</dbReference>
<evidence type="ECO:0000256" key="12">
    <source>
        <dbReference type="PROSITE-ProRule" id="PRU00035"/>
    </source>
</evidence>
<gene>
    <name evidence="21" type="ORF">ALC60_05254</name>
</gene>
<evidence type="ECO:0000259" key="18">
    <source>
        <dbReference type="PROSITE" id="PS50016"/>
    </source>
</evidence>
<keyword evidence="7 15" id="KW-0175">Coiled coil</keyword>
<reference evidence="21 22" key="1">
    <citation type="submission" date="2015-09" db="EMBL/GenBank/DDBJ databases">
        <title>Trachymyrmex zeteki WGS genome.</title>
        <authorList>
            <person name="Nygaard S."/>
            <person name="Hu H."/>
            <person name="Boomsma J."/>
            <person name="Zhang G."/>
        </authorList>
    </citation>
    <scope>NUCLEOTIDE SEQUENCE [LARGE SCALE GENOMIC DNA]</scope>
    <source>
        <strain evidence="21">Tzet28-1</strain>
        <tissue evidence="21">Whole body</tissue>
    </source>
</reference>
<feature type="region of interest" description="Disordered" evidence="16">
    <location>
        <begin position="1047"/>
        <end position="1096"/>
    </location>
</feature>
<protein>
    <recommendedName>
        <fullName evidence="11">Bromodomain adjacent to zinc finger domain protein 1A</fullName>
    </recommendedName>
</protein>
<dbReference type="FunFam" id="3.30.40.10:FF:000300">
    <property type="entry name" value="Bromodomain adjacent to zinc finger domain protein 1A"/>
    <property type="match status" value="1"/>
</dbReference>
<evidence type="ECO:0000256" key="9">
    <source>
        <dbReference type="ARBA" id="ARBA00023163"/>
    </source>
</evidence>
<feature type="compositionally biased region" description="Acidic residues" evidence="16">
    <location>
        <begin position="1193"/>
        <end position="1203"/>
    </location>
</feature>
<evidence type="ECO:0000256" key="6">
    <source>
        <dbReference type="ARBA" id="ARBA00023015"/>
    </source>
</evidence>
<keyword evidence="2" id="KW-0597">Phosphoprotein</keyword>
<feature type="domain" description="PHD-type" evidence="18">
    <location>
        <begin position="992"/>
        <end position="1042"/>
    </location>
</feature>
<dbReference type="InterPro" id="IPR036427">
    <property type="entry name" value="Bromodomain-like_sf"/>
</dbReference>
<dbReference type="GO" id="GO:0003677">
    <property type="term" value="F:DNA binding"/>
    <property type="evidence" value="ECO:0007669"/>
    <property type="project" value="TreeGrafter"/>
</dbReference>
<feature type="domain" description="DDT" evidence="19">
    <location>
        <begin position="374"/>
        <end position="439"/>
    </location>
</feature>
<dbReference type="Gene3D" id="1.20.920.10">
    <property type="entry name" value="Bromodomain-like"/>
    <property type="match status" value="1"/>
</dbReference>
<keyword evidence="3" id="KW-0479">Metal-binding</keyword>
<dbReference type="Pfam" id="PF02791">
    <property type="entry name" value="DDT"/>
    <property type="match status" value="1"/>
</dbReference>
<keyword evidence="5" id="KW-0862">Zinc</keyword>
<dbReference type="PROSITE" id="PS50014">
    <property type="entry name" value="BROMODOMAIN_2"/>
    <property type="match status" value="1"/>
</dbReference>
<evidence type="ECO:0000259" key="20">
    <source>
        <dbReference type="PROSITE" id="PS51136"/>
    </source>
</evidence>
<feature type="domain" description="WAC" evidence="20">
    <location>
        <begin position="22"/>
        <end position="128"/>
    </location>
</feature>
<dbReference type="Pfam" id="PF15612">
    <property type="entry name" value="WHIM1"/>
    <property type="match status" value="1"/>
</dbReference>
<dbReference type="PROSITE" id="PS01359">
    <property type="entry name" value="ZF_PHD_1"/>
    <property type="match status" value="1"/>
</dbReference>
<dbReference type="GO" id="GO:0045740">
    <property type="term" value="P:positive regulation of DNA replication"/>
    <property type="evidence" value="ECO:0007669"/>
    <property type="project" value="TreeGrafter"/>
</dbReference>
<feature type="compositionally biased region" description="Acidic residues" evidence="16">
    <location>
        <begin position="1081"/>
        <end position="1096"/>
    </location>
</feature>
<dbReference type="InterPro" id="IPR001487">
    <property type="entry name" value="Bromodomain"/>
</dbReference>
<accession>A0A151X6G2</accession>
<evidence type="ECO:0000256" key="1">
    <source>
        <dbReference type="ARBA" id="ARBA00004123"/>
    </source>
</evidence>
<dbReference type="SMART" id="SM00249">
    <property type="entry name" value="PHD"/>
    <property type="match status" value="2"/>
</dbReference>
<feature type="compositionally biased region" description="Acidic residues" evidence="16">
    <location>
        <begin position="1357"/>
        <end position="1371"/>
    </location>
</feature>
<dbReference type="InterPro" id="IPR028942">
    <property type="entry name" value="WHIM1_dom"/>
</dbReference>
<name>A0A151X6G2_9HYME</name>
<dbReference type="GO" id="GO:0008270">
    <property type="term" value="F:zinc ion binding"/>
    <property type="evidence" value="ECO:0007669"/>
    <property type="project" value="UniProtKB-KW"/>
</dbReference>